<dbReference type="AlphaFoldDB" id="A0A4Q7UUR2"/>
<keyword evidence="3" id="KW-1185">Reference proteome</keyword>
<dbReference type="PANTHER" id="PTHR40763:SF5">
    <property type="entry name" value="MEMBRANE PROTEIN"/>
    <property type="match status" value="1"/>
</dbReference>
<dbReference type="Pfam" id="PF08044">
    <property type="entry name" value="DUF1707"/>
    <property type="match status" value="1"/>
</dbReference>
<protein>
    <submittedName>
        <fullName evidence="2">Uncharacterized protein DUF1707</fullName>
    </submittedName>
</protein>
<dbReference type="Proteomes" id="UP000291591">
    <property type="component" value="Unassembled WGS sequence"/>
</dbReference>
<feature type="domain" description="DUF1707" evidence="1">
    <location>
        <begin position="7"/>
        <end position="59"/>
    </location>
</feature>
<gene>
    <name evidence="2" type="ORF">EV383_1511</name>
</gene>
<dbReference type="InterPro" id="IPR012551">
    <property type="entry name" value="DUF1707_SHOCT-like"/>
</dbReference>
<proteinExistence type="predicted"/>
<evidence type="ECO:0000259" key="1">
    <source>
        <dbReference type="Pfam" id="PF08044"/>
    </source>
</evidence>
<evidence type="ECO:0000313" key="3">
    <source>
        <dbReference type="Proteomes" id="UP000291591"/>
    </source>
</evidence>
<comment type="caution">
    <text evidence="2">The sequence shown here is derived from an EMBL/GenBank/DDBJ whole genome shotgun (WGS) entry which is preliminary data.</text>
</comment>
<dbReference type="PANTHER" id="PTHR40763">
    <property type="entry name" value="MEMBRANE PROTEIN-RELATED"/>
    <property type="match status" value="1"/>
</dbReference>
<evidence type="ECO:0000313" key="2">
    <source>
        <dbReference type="EMBL" id="RZT84658.1"/>
    </source>
</evidence>
<dbReference type="RefSeq" id="WP_130289235.1">
    <property type="nucleotide sequence ID" value="NZ_SHKL01000001.1"/>
</dbReference>
<name>A0A4Q7UUR2_PSEST</name>
<sequence>MGDPGELRISDADREVAAQRLHTALGEGRITLVELEERLDVVYAAKTFAQLRPPLADLPGAGPAPAGVPAVPHGRPPADRLHLRTEMGTVKREGDWQVPAAMMLTTHMGSIHLDLSTARSVPARVDVEVSLGMGSATVVLPHGATADIDGVRGSWGTVKSKVPASAPGSSPHIVFTGKVGMGSLTVRGPRPVWMSLFS</sequence>
<accession>A0A4Q7UUR2</accession>
<dbReference type="OrthoDB" id="4772576at2"/>
<organism evidence="2 3">
    <name type="scientific">Pseudonocardia sediminis</name>
    <dbReference type="NCBI Taxonomy" id="1397368"/>
    <lineage>
        <taxon>Bacteria</taxon>
        <taxon>Bacillati</taxon>
        <taxon>Actinomycetota</taxon>
        <taxon>Actinomycetes</taxon>
        <taxon>Pseudonocardiales</taxon>
        <taxon>Pseudonocardiaceae</taxon>
        <taxon>Pseudonocardia</taxon>
    </lineage>
</organism>
<dbReference type="EMBL" id="SHKL01000001">
    <property type="protein sequence ID" value="RZT84658.1"/>
    <property type="molecule type" value="Genomic_DNA"/>
</dbReference>
<reference evidence="2 3" key="1">
    <citation type="submission" date="2019-02" db="EMBL/GenBank/DDBJ databases">
        <title>Sequencing the genomes of 1000 actinobacteria strains.</title>
        <authorList>
            <person name="Klenk H.-P."/>
        </authorList>
    </citation>
    <scope>NUCLEOTIDE SEQUENCE [LARGE SCALE GENOMIC DNA]</scope>
    <source>
        <strain evidence="2 3">DSM 45779</strain>
    </source>
</reference>